<sequence>MLRLSKKRFLLTIWVILTLSFIFYSEYLLYKLNTKKWYQIPCRNPRECTRILLVADPQIIGNLNEVFHPVTPFTILDSDRYLKNTYSVAYQFVKPDVILFLGDLTDEGHIASDDDFYNYVRRLFQIFLYPFENDQHVKHIWIPGDNDIGGEDTKVTLKKLQRFDRAFSQPSLNKINNITIFKVNRLTSIIPDYKKERDFYDTSNIFVGISHMPLMFLPSPFVRQVVDKMLPHIFFTGHEHKSMIISTDGLLRQDYQITPVTPDNTQVYEFTLGVTDMYEIMIPTCSYRMGTNKIGYGFAVIENNELKFTILWSPHRFEHLAIYLVLIVLPLLIFCISKSCGCVIKLSKSNYKYSYL</sequence>
<dbReference type="SUPFAM" id="SSF56300">
    <property type="entry name" value="Metallo-dependent phosphatases"/>
    <property type="match status" value="1"/>
</dbReference>
<name>A0A6J2Y2K6_SITOR</name>
<dbReference type="InParanoid" id="A0A6J2Y2K6"/>
<dbReference type="Proteomes" id="UP000504635">
    <property type="component" value="Unplaced"/>
</dbReference>
<dbReference type="GO" id="GO:0016020">
    <property type="term" value="C:membrane"/>
    <property type="evidence" value="ECO:0007669"/>
    <property type="project" value="UniProtKB-SubCell"/>
</dbReference>
<dbReference type="RefSeq" id="XP_030758058.1">
    <property type="nucleotide sequence ID" value="XM_030902198.1"/>
</dbReference>
<dbReference type="KEGG" id="soy:115883788"/>
<evidence type="ECO:0000259" key="6">
    <source>
        <dbReference type="Pfam" id="PF00149"/>
    </source>
</evidence>
<accession>A0A6J2Y2K6</accession>
<proteinExistence type="predicted"/>
<dbReference type="InterPro" id="IPR004843">
    <property type="entry name" value="Calcineurin-like_PHP"/>
</dbReference>
<dbReference type="GO" id="GO:0005783">
    <property type="term" value="C:endoplasmic reticulum"/>
    <property type="evidence" value="ECO:0007669"/>
    <property type="project" value="TreeGrafter"/>
</dbReference>
<feature type="transmembrane region" description="Helical" evidence="5">
    <location>
        <begin position="9"/>
        <end position="30"/>
    </location>
</feature>
<dbReference type="GO" id="GO:0016787">
    <property type="term" value="F:hydrolase activity"/>
    <property type="evidence" value="ECO:0007669"/>
    <property type="project" value="InterPro"/>
</dbReference>
<dbReference type="Gene3D" id="3.60.21.10">
    <property type="match status" value="1"/>
</dbReference>
<keyword evidence="2 5" id="KW-0812">Transmembrane</keyword>
<dbReference type="Pfam" id="PF00149">
    <property type="entry name" value="Metallophos"/>
    <property type="match status" value="1"/>
</dbReference>
<keyword evidence="3 5" id="KW-1133">Transmembrane helix</keyword>
<gene>
    <name evidence="8" type="primary">LOC115883788</name>
</gene>
<evidence type="ECO:0000313" key="7">
    <source>
        <dbReference type="Proteomes" id="UP000504635"/>
    </source>
</evidence>
<dbReference type="PANTHER" id="PTHR13315">
    <property type="entry name" value="METALLO PHOSPHOESTERASE RELATED"/>
    <property type="match status" value="1"/>
</dbReference>
<dbReference type="AlphaFoldDB" id="A0A6J2Y2K6"/>
<organism evidence="7 8">
    <name type="scientific">Sitophilus oryzae</name>
    <name type="common">Rice weevil</name>
    <name type="synonym">Curculio oryzae</name>
    <dbReference type="NCBI Taxonomy" id="7048"/>
    <lineage>
        <taxon>Eukaryota</taxon>
        <taxon>Metazoa</taxon>
        <taxon>Ecdysozoa</taxon>
        <taxon>Arthropoda</taxon>
        <taxon>Hexapoda</taxon>
        <taxon>Insecta</taxon>
        <taxon>Pterygota</taxon>
        <taxon>Neoptera</taxon>
        <taxon>Endopterygota</taxon>
        <taxon>Coleoptera</taxon>
        <taxon>Polyphaga</taxon>
        <taxon>Cucujiformia</taxon>
        <taxon>Curculionidae</taxon>
        <taxon>Dryophthorinae</taxon>
        <taxon>Sitophilus</taxon>
    </lineage>
</organism>
<evidence type="ECO:0000256" key="3">
    <source>
        <dbReference type="ARBA" id="ARBA00022989"/>
    </source>
</evidence>
<reference evidence="8" key="1">
    <citation type="submission" date="2025-08" db="UniProtKB">
        <authorList>
            <consortium name="RefSeq"/>
        </authorList>
    </citation>
    <scope>IDENTIFICATION</scope>
    <source>
        <tissue evidence="8">Gonads</tissue>
    </source>
</reference>
<evidence type="ECO:0000256" key="2">
    <source>
        <dbReference type="ARBA" id="ARBA00022692"/>
    </source>
</evidence>
<dbReference type="GO" id="GO:0006506">
    <property type="term" value="P:GPI anchor biosynthetic process"/>
    <property type="evidence" value="ECO:0007669"/>
    <property type="project" value="InterPro"/>
</dbReference>
<comment type="subcellular location">
    <subcellularLocation>
        <location evidence="1">Membrane</location>
        <topology evidence="1">Multi-pass membrane protein</topology>
    </subcellularLocation>
</comment>
<feature type="transmembrane region" description="Helical" evidence="5">
    <location>
        <begin position="320"/>
        <end position="344"/>
    </location>
</feature>
<dbReference type="InterPro" id="IPR029052">
    <property type="entry name" value="Metallo-depent_PP-like"/>
</dbReference>
<evidence type="ECO:0000256" key="5">
    <source>
        <dbReference type="SAM" id="Phobius"/>
    </source>
</evidence>
<protein>
    <submittedName>
        <fullName evidence="8">Uncharacterized protein C630.12</fullName>
    </submittedName>
</protein>
<dbReference type="FunCoup" id="A0A6J2Y2K6">
    <property type="interactions" value="98"/>
</dbReference>
<evidence type="ECO:0000256" key="4">
    <source>
        <dbReference type="ARBA" id="ARBA00023136"/>
    </source>
</evidence>
<keyword evidence="4 5" id="KW-0472">Membrane</keyword>
<dbReference type="OrthoDB" id="5977743at2759"/>
<dbReference type="InterPro" id="IPR033308">
    <property type="entry name" value="PGAP5/Cdc1/Ted1"/>
</dbReference>
<evidence type="ECO:0000256" key="1">
    <source>
        <dbReference type="ARBA" id="ARBA00004141"/>
    </source>
</evidence>
<dbReference type="PANTHER" id="PTHR13315:SF4">
    <property type="entry name" value="METALLOPHOSPHOESTERASE, ISOFORM E"/>
    <property type="match status" value="1"/>
</dbReference>
<dbReference type="GeneID" id="115883788"/>
<feature type="domain" description="Calcineurin-like phosphoesterase" evidence="6">
    <location>
        <begin position="50"/>
        <end position="241"/>
    </location>
</feature>
<keyword evidence="7" id="KW-1185">Reference proteome</keyword>
<evidence type="ECO:0000313" key="8">
    <source>
        <dbReference type="RefSeq" id="XP_030758058.1"/>
    </source>
</evidence>